<dbReference type="Pfam" id="PF00723">
    <property type="entry name" value="Glyco_hydro_15"/>
    <property type="match status" value="1"/>
</dbReference>
<gene>
    <name evidence="3" type="ORF">IW261DRAFT_1487274</name>
</gene>
<keyword evidence="4" id="KW-1185">Reference proteome</keyword>
<dbReference type="InterPro" id="IPR045582">
    <property type="entry name" value="Trehalase-like_N"/>
</dbReference>
<protein>
    <submittedName>
        <fullName evidence="3">Glycoside hydrolase family 15 protein</fullName>
    </submittedName>
</protein>
<dbReference type="InterPro" id="IPR012341">
    <property type="entry name" value="6hp_glycosidase-like_sf"/>
</dbReference>
<dbReference type="InterPro" id="IPR008928">
    <property type="entry name" value="6-hairpin_glycosidase_sf"/>
</dbReference>
<sequence>MNICQPKTNRDYIPISDHGLIGNLHTAALISIDGSVESYCVPNFDSPSVFARILDKDKGGHFSITPKVPFTTKQNYLPSSNVLQTKFMNEQGVVSVTDFLPRQKTSENVSTTTTQPLLHWLIRRVEVVRGTIPLSMECAPAFDYARAEHTMAIHDDLSSSDPQKKATFVSKDCVLDLRYVADSTMDNVACPSVELHPLDLSKKGHKGLGVHADLSLDEGQCVWFIVRIPPATVSTGRESLAKNSLLAPAANDPSLTKELMHGLLHNTIKYWIDWIRHSSYSGSWKEAVHRSALALKLLIFEPTGAVVASPTFSLPEFIGGTRNWDYRASWIRDSSFTLYALIRLGFTYEANAYMEFIFERLRHKNPDGSLQIMYTIHGGKDLEEIELNHLDGHKGSKPVRIGNGAADHLQLDIYGELMDCIYLGQKFGRPLGYDDWVLVRELVDYVVANMKNPDLSIWEVRNKKRHFTYSKIMLWVAIDRGLRLADKRSLPCPQRYRWLEARDFLYEEIMQKAWNPEKQHFGQSYEETHVLDSALLIMPLVFFLQGSDPRFVSTLKQILKTRERGGLTSNNLIFRYDVHKSDDGVGGEEGTFCLCTLWGVEALTRAGQYDRTMLPKAVTMFEDFLQYLNHVGLCTEEVSEAGEGLGNAVQGFTHVTLISAAYNLSRTLAKSKPL</sequence>
<evidence type="ECO:0000313" key="3">
    <source>
        <dbReference type="EMBL" id="KAK0477355.1"/>
    </source>
</evidence>
<accession>A0AA39P4C0</accession>
<dbReference type="GO" id="GO:0004553">
    <property type="term" value="F:hydrolase activity, hydrolyzing O-glycosyl compounds"/>
    <property type="evidence" value="ECO:0007669"/>
    <property type="project" value="TreeGrafter"/>
</dbReference>
<evidence type="ECO:0000259" key="2">
    <source>
        <dbReference type="Pfam" id="PF19291"/>
    </source>
</evidence>
<keyword evidence="3" id="KW-0378">Hydrolase</keyword>
<dbReference type="Proteomes" id="UP001175227">
    <property type="component" value="Unassembled WGS sequence"/>
</dbReference>
<dbReference type="AlphaFoldDB" id="A0AA39P4C0"/>
<reference evidence="3" key="1">
    <citation type="submission" date="2023-06" db="EMBL/GenBank/DDBJ databases">
        <authorList>
            <consortium name="Lawrence Berkeley National Laboratory"/>
            <person name="Ahrendt S."/>
            <person name="Sahu N."/>
            <person name="Indic B."/>
            <person name="Wong-Bajracharya J."/>
            <person name="Merenyi Z."/>
            <person name="Ke H.-M."/>
            <person name="Monk M."/>
            <person name="Kocsube S."/>
            <person name="Drula E."/>
            <person name="Lipzen A."/>
            <person name="Balint B."/>
            <person name="Henrissat B."/>
            <person name="Andreopoulos B."/>
            <person name="Martin F.M."/>
            <person name="Harder C.B."/>
            <person name="Rigling D."/>
            <person name="Ford K.L."/>
            <person name="Foster G.D."/>
            <person name="Pangilinan J."/>
            <person name="Papanicolaou A."/>
            <person name="Barry K."/>
            <person name="LaButti K."/>
            <person name="Viragh M."/>
            <person name="Koriabine M."/>
            <person name="Yan M."/>
            <person name="Riley R."/>
            <person name="Champramary S."/>
            <person name="Plett K.L."/>
            <person name="Tsai I.J."/>
            <person name="Slot J."/>
            <person name="Sipos G."/>
            <person name="Plett J."/>
            <person name="Nagy L.G."/>
            <person name="Grigoriev I.V."/>
        </authorList>
    </citation>
    <scope>NUCLEOTIDE SEQUENCE</scope>
    <source>
        <strain evidence="3">ICMP 16352</strain>
    </source>
</reference>
<dbReference type="PANTHER" id="PTHR31616:SF0">
    <property type="entry name" value="GLUCAN 1,4-ALPHA-GLUCOSIDASE"/>
    <property type="match status" value="1"/>
</dbReference>
<dbReference type="SUPFAM" id="SSF48208">
    <property type="entry name" value="Six-hairpin glycosidases"/>
    <property type="match status" value="1"/>
</dbReference>
<dbReference type="EMBL" id="JAUEPR010000017">
    <property type="protein sequence ID" value="KAK0477355.1"/>
    <property type="molecule type" value="Genomic_DNA"/>
</dbReference>
<dbReference type="GO" id="GO:0005975">
    <property type="term" value="P:carbohydrate metabolic process"/>
    <property type="evidence" value="ECO:0007669"/>
    <property type="project" value="InterPro"/>
</dbReference>
<feature type="domain" description="GH15-like" evidence="1">
    <location>
        <begin position="285"/>
        <end position="661"/>
    </location>
</feature>
<dbReference type="Pfam" id="PF19291">
    <property type="entry name" value="TREH_N"/>
    <property type="match status" value="1"/>
</dbReference>
<dbReference type="PANTHER" id="PTHR31616">
    <property type="entry name" value="TREHALASE"/>
    <property type="match status" value="1"/>
</dbReference>
<organism evidence="3 4">
    <name type="scientific">Armillaria novae-zelandiae</name>
    <dbReference type="NCBI Taxonomy" id="153914"/>
    <lineage>
        <taxon>Eukaryota</taxon>
        <taxon>Fungi</taxon>
        <taxon>Dikarya</taxon>
        <taxon>Basidiomycota</taxon>
        <taxon>Agaricomycotina</taxon>
        <taxon>Agaricomycetes</taxon>
        <taxon>Agaricomycetidae</taxon>
        <taxon>Agaricales</taxon>
        <taxon>Marasmiineae</taxon>
        <taxon>Physalacriaceae</taxon>
        <taxon>Armillaria</taxon>
    </lineage>
</organism>
<feature type="domain" description="Trehalase-like N-terminal" evidence="2">
    <location>
        <begin position="13"/>
        <end position="156"/>
    </location>
</feature>
<dbReference type="Gene3D" id="1.50.10.10">
    <property type="match status" value="1"/>
</dbReference>
<comment type="caution">
    <text evidence="3">The sequence shown here is derived from an EMBL/GenBank/DDBJ whole genome shotgun (WGS) entry which is preliminary data.</text>
</comment>
<name>A0AA39P4C0_9AGAR</name>
<evidence type="ECO:0000259" key="1">
    <source>
        <dbReference type="Pfam" id="PF00723"/>
    </source>
</evidence>
<dbReference type="InterPro" id="IPR011613">
    <property type="entry name" value="GH15-like"/>
</dbReference>
<evidence type="ECO:0000313" key="4">
    <source>
        <dbReference type="Proteomes" id="UP001175227"/>
    </source>
</evidence>
<proteinExistence type="predicted"/>